<accession>A0A426Z4Z3</accession>
<evidence type="ECO:0000313" key="2">
    <source>
        <dbReference type="EMBL" id="RRT59031.1"/>
    </source>
</evidence>
<protein>
    <submittedName>
        <fullName evidence="2">Uncharacterized protein</fullName>
    </submittedName>
</protein>
<organism evidence="2 3">
    <name type="scientific">Ensete ventricosum</name>
    <name type="common">Abyssinian banana</name>
    <name type="synonym">Musa ensete</name>
    <dbReference type="NCBI Taxonomy" id="4639"/>
    <lineage>
        <taxon>Eukaryota</taxon>
        <taxon>Viridiplantae</taxon>
        <taxon>Streptophyta</taxon>
        <taxon>Embryophyta</taxon>
        <taxon>Tracheophyta</taxon>
        <taxon>Spermatophyta</taxon>
        <taxon>Magnoliopsida</taxon>
        <taxon>Liliopsida</taxon>
        <taxon>Zingiberales</taxon>
        <taxon>Musaceae</taxon>
        <taxon>Ensete</taxon>
    </lineage>
</organism>
<dbReference type="AlphaFoldDB" id="A0A426Z4Z3"/>
<name>A0A426Z4Z3_ENSVE</name>
<keyword evidence="1" id="KW-1133">Transmembrane helix</keyword>
<evidence type="ECO:0000256" key="1">
    <source>
        <dbReference type="SAM" id="Phobius"/>
    </source>
</evidence>
<sequence>MSDATLCFSFTALLLHLLTVVGFLLLNWDSPAPSCIAAAFFSPITVIVATAIFLPQHHCCCYPLATPVVPAAFPCRPSLSFLGRWSTSLLPLRSSFPYSLRQFSNRHQCQPQSLTKACCHYKVSRLPSSSPPLHRRQPSLSLNRCFPNRCPHLHPFFPYLLRYFPNHVIYATLVSCSPPIAITAAATARRTPRLHRATAAAFCSPVVVVSATPFFLPYHYHCLATTTSHYRSPPTHSHRWSDPSSCFPSHLPPQPHFHLCCLKAKHMPPTTRSRTANVCLPSRVNTSPSEIGNGIPISSAIILHLYRCYHDRYLPLQDHSQQSSDPLPLPFFVPRPTPPSWSRLFAISPCSPRSRHHCC</sequence>
<evidence type="ECO:0000313" key="3">
    <source>
        <dbReference type="Proteomes" id="UP000287651"/>
    </source>
</evidence>
<proteinExistence type="predicted"/>
<comment type="caution">
    <text evidence="2">The sequence shown here is derived from an EMBL/GenBank/DDBJ whole genome shotgun (WGS) entry which is preliminary data.</text>
</comment>
<dbReference type="Proteomes" id="UP000287651">
    <property type="component" value="Unassembled WGS sequence"/>
</dbReference>
<dbReference type="EMBL" id="AMZH03008401">
    <property type="protein sequence ID" value="RRT59031.1"/>
    <property type="molecule type" value="Genomic_DNA"/>
</dbReference>
<reference evidence="2 3" key="1">
    <citation type="journal article" date="2014" name="Agronomy (Basel)">
        <title>A Draft Genome Sequence for Ensete ventricosum, the Drought-Tolerant Tree Against Hunger.</title>
        <authorList>
            <person name="Harrison J."/>
            <person name="Moore K.A."/>
            <person name="Paszkiewicz K."/>
            <person name="Jones T."/>
            <person name="Grant M."/>
            <person name="Ambacheew D."/>
            <person name="Muzemil S."/>
            <person name="Studholme D.J."/>
        </authorList>
    </citation>
    <scope>NUCLEOTIDE SEQUENCE [LARGE SCALE GENOMIC DNA]</scope>
</reference>
<feature type="transmembrane region" description="Helical" evidence="1">
    <location>
        <begin position="6"/>
        <end position="28"/>
    </location>
</feature>
<gene>
    <name evidence="2" type="ORF">B296_00046140</name>
</gene>
<keyword evidence="1" id="KW-0472">Membrane</keyword>
<feature type="transmembrane region" description="Helical" evidence="1">
    <location>
        <begin position="35"/>
        <end position="54"/>
    </location>
</feature>
<keyword evidence="1" id="KW-0812">Transmembrane</keyword>